<sequence length="219" mass="25729">MNLNQENPHTLIVNLINNQAITNKNQELNINKIIENLLKQTLNLSYDGPTYCQLTGQFIGNKKLIKLKVNKDLHVNVLDQSLIDLIQNHCFIDGRFERCFSTINNVQFIMTFEQKTEFSNPTSLEITDDILKLVYGEERFIQMMEEIQEFYQLNQNFQDSLTQNQLVQCPKTQKYILFNDGFNIQGKMYSLEGALTFLNQDQGKLFDHQKHFLQQYQGY</sequence>
<accession>A0A8S1L356</accession>
<reference evidence="1" key="1">
    <citation type="submission" date="2021-01" db="EMBL/GenBank/DDBJ databases">
        <authorList>
            <consortium name="Genoscope - CEA"/>
            <person name="William W."/>
        </authorList>
    </citation>
    <scope>NUCLEOTIDE SEQUENCE</scope>
</reference>
<dbReference type="EMBL" id="CAJJDN010000016">
    <property type="protein sequence ID" value="CAD8062470.1"/>
    <property type="molecule type" value="Genomic_DNA"/>
</dbReference>
<evidence type="ECO:0000313" key="1">
    <source>
        <dbReference type="EMBL" id="CAD8062470.1"/>
    </source>
</evidence>
<dbReference type="AlphaFoldDB" id="A0A8S1L356"/>
<dbReference type="Proteomes" id="UP000692954">
    <property type="component" value="Unassembled WGS sequence"/>
</dbReference>
<proteinExistence type="predicted"/>
<name>A0A8S1L356_9CILI</name>
<protein>
    <submittedName>
        <fullName evidence="1">Uncharacterized protein</fullName>
    </submittedName>
</protein>
<evidence type="ECO:0000313" key="2">
    <source>
        <dbReference type="Proteomes" id="UP000692954"/>
    </source>
</evidence>
<organism evidence="1 2">
    <name type="scientific">Paramecium sonneborni</name>
    <dbReference type="NCBI Taxonomy" id="65129"/>
    <lineage>
        <taxon>Eukaryota</taxon>
        <taxon>Sar</taxon>
        <taxon>Alveolata</taxon>
        <taxon>Ciliophora</taxon>
        <taxon>Intramacronucleata</taxon>
        <taxon>Oligohymenophorea</taxon>
        <taxon>Peniculida</taxon>
        <taxon>Parameciidae</taxon>
        <taxon>Paramecium</taxon>
    </lineage>
</organism>
<gene>
    <name evidence="1" type="ORF">PSON_ATCC_30995.1.T0160358</name>
</gene>
<keyword evidence="2" id="KW-1185">Reference proteome</keyword>
<dbReference type="OrthoDB" id="303933at2759"/>
<comment type="caution">
    <text evidence="1">The sequence shown here is derived from an EMBL/GenBank/DDBJ whole genome shotgun (WGS) entry which is preliminary data.</text>
</comment>